<sequence length="93" mass="10334">MERLMYQIAQHQEKLTQMGGTVRFDLPEGSIMICPKGHVSDDYQTADCSFRTTTTVLQSLINGHIDPMSAVITGKLKFAGNVMVALKLKELFS</sequence>
<name>A0ABT6YCG3_9BACT</name>
<reference evidence="2 3" key="1">
    <citation type="submission" date="2023-05" db="EMBL/GenBank/DDBJ databases">
        <title>Novel species of genus Flectobacillus isolated from stream in China.</title>
        <authorList>
            <person name="Lu H."/>
        </authorList>
    </citation>
    <scope>NUCLEOTIDE SEQUENCE [LARGE SCALE GENOMIC DNA]</scope>
    <source>
        <strain evidence="2 3">KCTC 42575</strain>
    </source>
</reference>
<dbReference type="InterPro" id="IPR003033">
    <property type="entry name" value="SCP2_sterol-bd_dom"/>
</dbReference>
<dbReference type="Gene3D" id="3.30.1050.10">
    <property type="entry name" value="SCP2 sterol-binding domain"/>
    <property type="match status" value="1"/>
</dbReference>
<dbReference type="Pfam" id="PF02036">
    <property type="entry name" value="SCP2"/>
    <property type="match status" value="1"/>
</dbReference>
<evidence type="ECO:0000313" key="2">
    <source>
        <dbReference type="EMBL" id="MDI9861117.1"/>
    </source>
</evidence>
<accession>A0ABT6YCG3</accession>
<proteinExistence type="predicted"/>
<evidence type="ECO:0000313" key="3">
    <source>
        <dbReference type="Proteomes" id="UP001236507"/>
    </source>
</evidence>
<feature type="domain" description="SCP2" evidence="1">
    <location>
        <begin position="4"/>
        <end position="92"/>
    </location>
</feature>
<evidence type="ECO:0000259" key="1">
    <source>
        <dbReference type="Pfam" id="PF02036"/>
    </source>
</evidence>
<protein>
    <submittedName>
        <fullName evidence="2">SCP2 sterol-binding domain-containing protein</fullName>
    </submittedName>
</protein>
<dbReference type="SUPFAM" id="SSF55718">
    <property type="entry name" value="SCP-like"/>
    <property type="match status" value="1"/>
</dbReference>
<dbReference type="RefSeq" id="WP_166578749.1">
    <property type="nucleotide sequence ID" value="NZ_JASHIF010000017.1"/>
</dbReference>
<keyword evidence="3" id="KW-1185">Reference proteome</keyword>
<dbReference type="Proteomes" id="UP001236507">
    <property type="component" value="Unassembled WGS sequence"/>
</dbReference>
<gene>
    <name evidence="2" type="ORF">QM524_18010</name>
</gene>
<comment type="caution">
    <text evidence="2">The sequence shown here is derived from an EMBL/GenBank/DDBJ whole genome shotgun (WGS) entry which is preliminary data.</text>
</comment>
<dbReference type="InterPro" id="IPR036527">
    <property type="entry name" value="SCP2_sterol-bd_dom_sf"/>
</dbReference>
<organism evidence="2 3">
    <name type="scientific">Flectobacillus roseus</name>
    <dbReference type="NCBI Taxonomy" id="502259"/>
    <lineage>
        <taxon>Bacteria</taxon>
        <taxon>Pseudomonadati</taxon>
        <taxon>Bacteroidota</taxon>
        <taxon>Cytophagia</taxon>
        <taxon>Cytophagales</taxon>
        <taxon>Flectobacillaceae</taxon>
        <taxon>Flectobacillus</taxon>
    </lineage>
</organism>
<dbReference type="EMBL" id="JASHIF010000017">
    <property type="protein sequence ID" value="MDI9861117.1"/>
    <property type="molecule type" value="Genomic_DNA"/>
</dbReference>